<organism evidence="7 8">
    <name type="scientific">Fulvivirga sedimenti</name>
    <dbReference type="NCBI Taxonomy" id="2879465"/>
    <lineage>
        <taxon>Bacteria</taxon>
        <taxon>Pseudomonadati</taxon>
        <taxon>Bacteroidota</taxon>
        <taxon>Cytophagia</taxon>
        <taxon>Cytophagales</taxon>
        <taxon>Fulvivirgaceae</taxon>
        <taxon>Fulvivirga</taxon>
    </lineage>
</organism>
<protein>
    <submittedName>
        <fullName evidence="7">Flippase</fullName>
    </submittedName>
</protein>
<evidence type="ECO:0000256" key="5">
    <source>
        <dbReference type="ARBA" id="ARBA00023136"/>
    </source>
</evidence>
<accession>A0A9X1KZC5</accession>
<dbReference type="PANTHER" id="PTHR30250:SF11">
    <property type="entry name" value="O-ANTIGEN TRANSPORTER-RELATED"/>
    <property type="match status" value="1"/>
</dbReference>
<dbReference type="InterPro" id="IPR050833">
    <property type="entry name" value="Poly_Biosynth_Transport"/>
</dbReference>
<evidence type="ECO:0000256" key="4">
    <source>
        <dbReference type="ARBA" id="ARBA00022989"/>
    </source>
</evidence>
<evidence type="ECO:0000256" key="3">
    <source>
        <dbReference type="ARBA" id="ARBA00022692"/>
    </source>
</evidence>
<feature type="transmembrane region" description="Helical" evidence="6">
    <location>
        <begin position="336"/>
        <end position="355"/>
    </location>
</feature>
<gene>
    <name evidence="7" type="ORF">LDX50_28090</name>
</gene>
<evidence type="ECO:0000256" key="2">
    <source>
        <dbReference type="ARBA" id="ARBA00022475"/>
    </source>
</evidence>
<feature type="transmembrane region" description="Helical" evidence="6">
    <location>
        <begin position="177"/>
        <end position="198"/>
    </location>
</feature>
<feature type="transmembrane region" description="Helical" evidence="6">
    <location>
        <begin position="42"/>
        <end position="62"/>
    </location>
</feature>
<feature type="transmembrane region" description="Helical" evidence="6">
    <location>
        <begin position="120"/>
        <end position="139"/>
    </location>
</feature>
<evidence type="ECO:0000256" key="1">
    <source>
        <dbReference type="ARBA" id="ARBA00004651"/>
    </source>
</evidence>
<dbReference type="EMBL" id="JAIXNE010000007">
    <property type="protein sequence ID" value="MCA6078768.1"/>
    <property type="molecule type" value="Genomic_DNA"/>
</dbReference>
<sequence>MPSKTSYWIRSGSYAIFTRISVTLFGLLNFILLIKMISQNEFGIWTLFLSVTTIFESLRNAFISNPFIRFLNNEDEDKAKGIISAAFYLNLATAFAVMLCMIIFSFALSELWDAPVISPMFQIYILTSFAFTWFSHFNFLMQSRLSFKGTFYSTVIQKGGLFAYIAYLYIFDLEVSLISLAWANAISYILSAFTSLYFSRHMRKFTFKVKKSVLVDLAQYGKWTLGTNISGMINVGINDWLLASFYSPASVAIYNPAVRISNLFEVPLTAVSQIFYPKMVNAVREKGISEAKHMYEKSLGFIMLFSVVIFVTLFVLAEPIIVILSKGATESFAESIPVLRVVLLYSILIPFHRQFGVTLMAIGMANINFYFVLASAVVSIIIKFFFVKYFGIMGAAWGSVLSYFIDFVAVQIILHKILKVELLNVFRYAWQILTTRNLETRINH</sequence>
<dbReference type="GO" id="GO:0005886">
    <property type="term" value="C:plasma membrane"/>
    <property type="evidence" value="ECO:0007669"/>
    <property type="project" value="UniProtKB-SubCell"/>
</dbReference>
<feature type="transmembrane region" description="Helical" evidence="6">
    <location>
        <begin position="392"/>
        <end position="414"/>
    </location>
</feature>
<reference evidence="7" key="1">
    <citation type="submission" date="2021-09" db="EMBL/GenBank/DDBJ databases">
        <title>Fulvivirga sp. isolated from coastal sediment.</title>
        <authorList>
            <person name="Yu H."/>
        </authorList>
    </citation>
    <scope>NUCLEOTIDE SEQUENCE</scope>
    <source>
        <strain evidence="7">1062</strain>
    </source>
</reference>
<dbReference type="Proteomes" id="UP001139409">
    <property type="component" value="Unassembled WGS sequence"/>
</dbReference>
<name>A0A9X1KZC5_9BACT</name>
<dbReference type="AlphaFoldDB" id="A0A9X1KZC5"/>
<comment type="subcellular location">
    <subcellularLocation>
        <location evidence="1">Cell membrane</location>
        <topology evidence="1">Multi-pass membrane protein</topology>
    </subcellularLocation>
</comment>
<evidence type="ECO:0000313" key="8">
    <source>
        <dbReference type="Proteomes" id="UP001139409"/>
    </source>
</evidence>
<comment type="caution">
    <text evidence="7">The sequence shown here is derived from an EMBL/GenBank/DDBJ whole genome shotgun (WGS) entry which is preliminary data.</text>
</comment>
<feature type="transmembrane region" description="Helical" evidence="6">
    <location>
        <begin position="151"/>
        <end position="171"/>
    </location>
</feature>
<feature type="transmembrane region" description="Helical" evidence="6">
    <location>
        <begin position="82"/>
        <end position="108"/>
    </location>
</feature>
<keyword evidence="5 6" id="KW-0472">Membrane</keyword>
<proteinExistence type="predicted"/>
<keyword evidence="2" id="KW-1003">Cell membrane</keyword>
<dbReference type="PANTHER" id="PTHR30250">
    <property type="entry name" value="PST FAMILY PREDICTED COLANIC ACID TRANSPORTER"/>
    <property type="match status" value="1"/>
</dbReference>
<dbReference type="Pfam" id="PF13440">
    <property type="entry name" value="Polysacc_synt_3"/>
    <property type="match status" value="1"/>
</dbReference>
<keyword evidence="3 6" id="KW-0812">Transmembrane</keyword>
<feature type="transmembrane region" description="Helical" evidence="6">
    <location>
        <begin position="12"/>
        <end position="36"/>
    </location>
</feature>
<dbReference type="RefSeq" id="WP_225699629.1">
    <property type="nucleotide sequence ID" value="NZ_JAIXNE010000007.1"/>
</dbReference>
<evidence type="ECO:0000313" key="7">
    <source>
        <dbReference type="EMBL" id="MCA6078768.1"/>
    </source>
</evidence>
<dbReference type="CDD" id="cd13128">
    <property type="entry name" value="MATE_Wzx_like"/>
    <property type="match status" value="1"/>
</dbReference>
<keyword evidence="8" id="KW-1185">Reference proteome</keyword>
<evidence type="ECO:0000256" key="6">
    <source>
        <dbReference type="SAM" id="Phobius"/>
    </source>
</evidence>
<feature type="transmembrane region" description="Helical" evidence="6">
    <location>
        <begin position="367"/>
        <end position="386"/>
    </location>
</feature>
<keyword evidence="4 6" id="KW-1133">Transmembrane helix</keyword>
<feature type="transmembrane region" description="Helical" evidence="6">
    <location>
        <begin position="299"/>
        <end position="324"/>
    </location>
</feature>